<dbReference type="EMBL" id="ADEG01000107">
    <property type="protein sequence ID" value="EFA91040.1"/>
    <property type="molecule type" value="Genomic_DNA"/>
</dbReference>
<dbReference type="AlphaFoldDB" id="D1W8U9"/>
<accession>D1W8U9</accession>
<sequence length="88" mass="9950">MLCKDTTSNQLLQESGLKIWCVLQLVAAGQKTCYYLANAMLLRYNSHAIGCYSPCYCELLPLRFLFLIIEKIFTSATTTIFAHTFDDG</sequence>
<protein>
    <submittedName>
        <fullName evidence="1">Uncharacterized protein</fullName>
    </submittedName>
</protein>
<gene>
    <name evidence="1" type="ORF">HMPREF0650_0228</name>
</gene>
<dbReference type="Proteomes" id="UP000005283">
    <property type="component" value="Unassembled WGS sequence"/>
</dbReference>
<name>D1W8U9_9BACT</name>
<keyword evidence="2" id="KW-1185">Reference proteome</keyword>
<evidence type="ECO:0000313" key="2">
    <source>
        <dbReference type="Proteomes" id="UP000005283"/>
    </source>
</evidence>
<comment type="caution">
    <text evidence="1">The sequence shown here is derived from an EMBL/GenBank/DDBJ whole genome shotgun (WGS) entry which is preliminary data.</text>
</comment>
<organism evidence="1 2">
    <name type="scientific">Hoylesella buccalis ATCC 35310</name>
    <dbReference type="NCBI Taxonomy" id="679190"/>
    <lineage>
        <taxon>Bacteria</taxon>
        <taxon>Pseudomonadati</taxon>
        <taxon>Bacteroidota</taxon>
        <taxon>Bacteroidia</taxon>
        <taxon>Bacteroidales</taxon>
        <taxon>Prevotellaceae</taxon>
        <taxon>Hoylesella</taxon>
    </lineage>
</organism>
<evidence type="ECO:0000313" key="1">
    <source>
        <dbReference type="EMBL" id="EFA91040.1"/>
    </source>
</evidence>
<proteinExistence type="predicted"/>
<reference evidence="1 2" key="1">
    <citation type="submission" date="2009-12" db="EMBL/GenBank/DDBJ databases">
        <title>Genome Sequence of Prevotella buccalis ATCC 35310.</title>
        <authorList>
            <person name="Durkin A.S."/>
            <person name="Madupu R."/>
            <person name="Torralba M."/>
            <person name="Methe B."/>
            <person name="Sutton G."/>
            <person name="Strausberg R.L."/>
            <person name="Nelson K.E."/>
        </authorList>
    </citation>
    <scope>NUCLEOTIDE SEQUENCE [LARGE SCALE GENOMIC DNA]</scope>
    <source>
        <strain evidence="1 2">ATCC 35310</strain>
    </source>
</reference>